<dbReference type="SFLD" id="SFLDG01212">
    <property type="entry name" value="Phytoene_synthase_like"/>
    <property type="match status" value="1"/>
</dbReference>
<protein>
    <submittedName>
        <fullName evidence="2">15-cis-phytoene synthase</fullName>
    </submittedName>
</protein>
<evidence type="ECO:0000256" key="1">
    <source>
        <dbReference type="ARBA" id="ARBA00022679"/>
    </source>
</evidence>
<dbReference type="PROSITE" id="PS01045">
    <property type="entry name" value="SQUALEN_PHYTOEN_SYN_2"/>
    <property type="match status" value="1"/>
</dbReference>
<dbReference type="EMBL" id="BAABRI010000003">
    <property type="protein sequence ID" value="GAA5481375.1"/>
    <property type="molecule type" value="Genomic_DNA"/>
</dbReference>
<evidence type="ECO:0000313" key="3">
    <source>
        <dbReference type="Proteomes" id="UP001476282"/>
    </source>
</evidence>
<evidence type="ECO:0000313" key="2">
    <source>
        <dbReference type="EMBL" id="GAA5481375.1"/>
    </source>
</evidence>
<name>A0ABP9UJG4_9BACT</name>
<gene>
    <name evidence="2" type="primary">crtB_1</name>
    <name evidence="2" type="ORF">Hsar01_00584</name>
</gene>
<dbReference type="SFLD" id="SFLDG01018">
    <property type="entry name" value="Squalene/Phytoene_Synthase_Lik"/>
    <property type="match status" value="1"/>
</dbReference>
<dbReference type="PANTHER" id="PTHR31480">
    <property type="entry name" value="BIFUNCTIONAL LYCOPENE CYCLASE/PHYTOENE SYNTHASE"/>
    <property type="match status" value="1"/>
</dbReference>
<dbReference type="CDD" id="cd00683">
    <property type="entry name" value="Trans_IPPS_HH"/>
    <property type="match status" value="1"/>
</dbReference>
<dbReference type="InterPro" id="IPR019845">
    <property type="entry name" value="Squalene/phytoene_synthase_CS"/>
</dbReference>
<keyword evidence="1" id="KW-0808">Transferase</keyword>
<dbReference type="Proteomes" id="UP001476282">
    <property type="component" value="Unassembled WGS sequence"/>
</dbReference>
<dbReference type="InterPro" id="IPR002060">
    <property type="entry name" value="Squ/phyt_synthse"/>
</dbReference>
<accession>A0ABP9UJG4</accession>
<dbReference type="SUPFAM" id="SSF48576">
    <property type="entry name" value="Terpenoid synthases"/>
    <property type="match status" value="1"/>
</dbReference>
<dbReference type="SFLD" id="SFLDS00005">
    <property type="entry name" value="Isoprenoid_Synthase_Type_I"/>
    <property type="match status" value="1"/>
</dbReference>
<dbReference type="Gene3D" id="1.10.600.10">
    <property type="entry name" value="Farnesyl Diphosphate Synthase"/>
    <property type="match status" value="1"/>
</dbReference>
<proteinExistence type="predicted"/>
<organism evidence="2 3">
    <name type="scientific">Haloferula sargassicola</name>
    <dbReference type="NCBI Taxonomy" id="490096"/>
    <lineage>
        <taxon>Bacteria</taxon>
        <taxon>Pseudomonadati</taxon>
        <taxon>Verrucomicrobiota</taxon>
        <taxon>Verrucomicrobiia</taxon>
        <taxon>Verrucomicrobiales</taxon>
        <taxon>Verrucomicrobiaceae</taxon>
        <taxon>Haloferula</taxon>
    </lineage>
</organism>
<keyword evidence="3" id="KW-1185">Reference proteome</keyword>
<dbReference type="Pfam" id="PF00494">
    <property type="entry name" value="SQS_PSY"/>
    <property type="match status" value="1"/>
</dbReference>
<dbReference type="InterPro" id="IPR044843">
    <property type="entry name" value="Trans_IPPS_bact-type"/>
</dbReference>
<dbReference type="InterPro" id="IPR033904">
    <property type="entry name" value="Trans_IPPS_HH"/>
</dbReference>
<dbReference type="InterPro" id="IPR008949">
    <property type="entry name" value="Isoprenoid_synthase_dom_sf"/>
</dbReference>
<dbReference type="RefSeq" id="WP_353565527.1">
    <property type="nucleotide sequence ID" value="NZ_BAABRI010000003.1"/>
</dbReference>
<comment type="caution">
    <text evidence="2">The sequence shown here is derived from an EMBL/GenBank/DDBJ whole genome shotgun (WGS) entry which is preliminary data.</text>
</comment>
<sequence>MSEAVDITRQAKSNLAFALNILPKDRRDDAVIFYAFCRVIDDLADDLTQPVELREKGLEAWQRGLSEGFAAPDELQQQILSLRERRQIPAELLVAIVEGCRMDLHPQRFETWDDLSEYTWRVACAVGLVAMRIFGARDPKTENYAVALGHALQVTNILRDVGEDWENGGRIYLPMASLREHGYTEAELAAGVHNDRFVALMRSEADRADAYFAQAGRSLPEGDRDTMIAAEIMRSIYSALLDKMRRDRFHVFKRRYRLSKARKLAIFSKHLIGSGFSPE</sequence>
<reference evidence="2 3" key="1">
    <citation type="submission" date="2024-02" db="EMBL/GenBank/DDBJ databases">
        <title>Haloferula sargassicola NBRC 104335.</title>
        <authorList>
            <person name="Ichikawa N."/>
            <person name="Katano-Makiyama Y."/>
            <person name="Hidaka K."/>
        </authorList>
    </citation>
    <scope>NUCLEOTIDE SEQUENCE [LARGE SCALE GENOMIC DNA]</scope>
    <source>
        <strain evidence="2 3">NBRC 104335</strain>
    </source>
</reference>